<feature type="transmembrane region" description="Helical" evidence="3">
    <location>
        <begin position="75"/>
        <end position="91"/>
    </location>
</feature>
<evidence type="ECO:0000256" key="2">
    <source>
        <dbReference type="ARBA" id="ARBA00034247"/>
    </source>
</evidence>
<dbReference type="InterPro" id="IPR050469">
    <property type="entry name" value="Diguanylate_Cyclase"/>
</dbReference>
<dbReference type="EC" id="2.7.7.65" evidence="1"/>
<dbReference type="PANTHER" id="PTHR45138">
    <property type="entry name" value="REGULATORY COMPONENTS OF SENSORY TRANSDUCTION SYSTEM"/>
    <property type="match status" value="1"/>
</dbReference>
<evidence type="ECO:0000256" key="1">
    <source>
        <dbReference type="ARBA" id="ARBA00012528"/>
    </source>
</evidence>
<reference evidence="6" key="1">
    <citation type="journal article" date="2019" name="Int. J. Syst. Evol. Microbiol.">
        <title>The Global Catalogue of Microorganisms (GCM) 10K type strain sequencing project: providing services to taxonomists for standard genome sequencing and annotation.</title>
        <authorList>
            <consortium name="The Broad Institute Genomics Platform"/>
            <consortium name="The Broad Institute Genome Sequencing Center for Infectious Disease"/>
            <person name="Wu L."/>
            <person name="Ma J."/>
        </authorList>
    </citation>
    <scope>NUCLEOTIDE SEQUENCE [LARGE SCALE GENOMIC DNA]</scope>
    <source>
        <strain evidence="6">KACC 12507</strain>
    </source>
</reference>
<dbReference type="EMBL" id="JBHSGU010000002">
    <property type="protein sequence ID" value="MFC4699017.1"/>
    <property type="molecule type" value="Genomic_DNA"/>
</dbReference>
<evidence type="ECO:0000313" key="6">
    <source>
        <dbReference type="Proteomes" id="UP001595897"/>
    </source>
</evidence>
<protein>
    <recommendedName>
        <fullName evidence="1">diguanylate cyclase</fullName>
        <ecNumber evidence="1">2.7.7.65</ecNumber>
    </recommendedName>
</protein>
<keyword evidence="3" id="KW-0472">Membrane</keyword>
<dbReference type="SMART" id="SM00267">
    <property type="entry name" value="GGDEF"/>
    <property type="match status" value="1"/>
</dbReference>
<dbReference type="PROSITE" id="PS50887">
    <property type="entry name" value="GGDEF"/>
    <property type="match status" value="1"/>
</dbReference>
<feature type="transmembrane region" description="Helical" evidence="3">
    <location>
        <begin position="97"/>
        <end position="127"/>
    </location>
</feature>
<feature type="transmembrane region" description="Helical" evidence="3">
    <location>
        <begin position="139"/>
        <end position="157"/>
    </location>
</feature>
<proteinExistence type="predicted"/>
<gene>
    <name evidence="5" type="ORF">ACFO4O_02465</name>
</gene>
<dbReference type="RefSeq" id="WP_382405724.1">
    <property type="nucleotide sequence ID" value="NZ_JBHSGU010000002.1"/>
</dbReference>
<name>A0ABV9LRB5_9ALTE</name>
<keyword evidence="3" id="KW-1133">Transmembrane helix</keyword>
<keyword evidence="6" id="KW-1185">Reference proteome</keyword>
<organism evidence="5 6">
    <name type="scientific">Glaciecola siphonariae</name>
    <dbReference type="NCBI Taxonomy" id="521012"/>
    <lineage>
        <taxon>Bacteria</taxon>
        <taxon>Pseudomonadati</taxon>
        <taxon>Pseudomonadota</taxon>
        <taxon>Gammaproteobacteria</taxon>
        <taxon>Alteromonadales</taxon>
        <taxon>Alteromonadaceae</taxon>
        <taxon>Glaciecola</taxon>
    </lineage>
</organism>
<dbReference type="Pfam" id="PF00990">
    <property type="entry name" value="GGDEF"/>
    <property type="match status" value="1"/>
</dbReference>
<dbReference type="CDD" id="cd01949">
    <property type="entry name" value="GGDEF"/>
    <property type="match status" value="1"/>
</dbReference>
<evidence type="ECO:0000259" key="4">
    <source>
        <dbReference type="PROSITE" id="PS50887"/>
    </source>
</evidence>
<feature type="transmembrane region" description="Helical" evidence="3">
    <location>
        <begin position="14"/>
        <end position="36"/>
    </location>
</feature>
<feature type="transmembrane region" description="Helical" evidence="3">
    <location>
        <begin position="42"/>
        <end position="63"/>
    </location>
</feature>
<accession>A0ABV9LRB5</accession>
<dbReference type="Proteomes" id="UP001595897">
    <property type="component" value="Unassembled WGS sequence"/>
</dbReference>
<feature type="domain" description="GGDEF" evidence="4">
    <location>
        <begin position="201"/>
        <end position="328"/>
    </location>
</feature>
<dbReference type="NCBIfam" id="TIGR00254">
    <property type="entry name" value="GGDEF"/>
    <property type="match status" value="1"/>
</dbReference>
<dbReference type="SUPFAM" id="SSF55073">
    <property type="entry name" value="Nucleotide cyclase"/>
    <property type="match status" value="1"/>
</dbReference>
<dbReference type="InterPro" id="IPR043128">
    <property type="entry name" value="Rev_trsase/Diguanyl_cyclase"/>
</dbReference>
<dbReference type="Gene3D" id="3.30.70.270">
    <property type="match status" value="1"/>
</dbReference>
<comment type="catalytic activity">
    <reaction evidence="2">
        <text>2 GTP = 3',3'-c-di-GMP + 2 diphosphate</text>
        <dbReference type="Rhea" id="RHEA:24898"/>
        <dbReference type="ChEBI" id="CHEBI:33019"/>
        <dbReference type="ChEBI" id="CHEBI:37565"/>
        <dbReference type="ChEBI" id="CHEBI:58805"/>
        <dbReference type="EC" id="2.7.7.65"/>
    </reaction>
</comment>
<dbReference type="InterPro" id="IPR029787">
    <property type="entry name" value="Nucleotide_cyclase"/>
</dbReference>
<dbReference type="InterPro" id="IPR000160">
    <property type="entry name" value="GGDEF_dom"/>
</dbReference>
<evidence type="ECO:0000313" key="5">
    <source>
        <dbReference type="EMBL" id="MFC4699017.1"/>
    </source>
</evidence>
<dbReference type="PANTHER" id="PTHR45138:SF9">
    <property type="entry name" value="DIGUANYLATE CYCLASE DGCM-RELATED"/>
    <property type="match status" value="1"/>
</dbReference>
<evidence type="ECO:0000256" key="3">
    <source>
        <dbReference type="SAM" id="Phobius"/>
    </source>
</evidence>
<sequence length="328" mass="36923">MLGKIRERLRAGTLLDRVVFTVAALSFLAVCPMLVARIIERNWFMVTLDAILLVMFAFIAVNVMRGRYLDVSRRILGVFMVLGMIGTTTMGDTGNAYWLYPGFIAIFFMFSPIVALSIAVLVSVTVFPFLYERFAATNLFTLYATLLPTVLFIYFFSKDLRAQHKTLSMQATEDYLTQTGNRRAFNDEAQLCIDALNKSNASNVLILFDMDHFKRLNDAHGHVTGDSVLKDVSNIVQGCLRSTDKLYRLGGEEFGIIVRHALLSDALGIAQKIRQSIDNNKNEHLPDYTVSFGIAELLKNESVEDWMSRADKALYQSKQNGRDQISIA</sequence>
<keyword evidence="3" id="KW-0812">Transmembrane</keyword>
<comment type="caution">
    <text evidence="5">The sequence shown here is derived from an EMBL/GenBank/DDBJ whole genome shotgun (WGS) entry which is preliminary data.</text>
</comment>